<proteinExistence type="predicted"/>
<keyword evidence="2" id="KW-1185">Reference proteome</keyword>
<organism evidence="1 2">
    <name type="scientific">Holotrichia oblita</name>
    <name type="common">Chafer beetle</name>
    <dbReference type="NCBI Taxonomy" id="644536"/>
    <lineage>
        <taxon>Eukaryota</taxon>
        <taxon>Metazoa</taxon>
        <taxon>Ecdysozoa</taxon>
        <taxon>Arthropoda</taxon>
        <taxon>Hexapoda</taxon>
        <taxon>Insecta</taxon>
        <taxon>Pterygota</taxon>
        <taxon>Neoptera</taxon>
        <taxon>Endopterygota</taxon>
        <taxon>Coleoptera</taxon>
        <taxon>Polyphaga</taxon>
        <taxon>Scarabaeiformia</taxon>
        <taxon>Scarabaeidae</taxon>
        <taxon>Melolonthinae</taxon>
        <taxon>Holotrichia</taxon>
    </lineage>
</organism>
<sequence>MPKKKVDKIIETRTMSKRAASKEALKQMQSIISEQAAYDSPEATTLEITSEEEDEVVTVDIAPKRKYRLSHRKSSDGNDRDVLVLKNIGWKEETLKLEVWAEDLSPAQLELRSKSKIEIDDINTRLDKLLKETTSEVIFEGDNTALYEFERELKEKPRNVQPTNSILQASKNNNQSGFQLVMDPRSGVVVGTMTPAPTVMPAPAKPQTRKRTRASTNLPVIPPPPPKVAKPNPTPPPPPAVPLQQRPTEATAVGGLSHGSNAQSNATVVDLTSDDGRSLADSREISFNKLQGKTFPSLVVVARPHLRIKDASGIERGKLDSKVKSVLMHAPTKFTEWLIQQGLIRSEQSCTVHSQSKLKLGMYSDVSKFPFSGGYVWISECCPQRFVSVFSGSLFEGSPHPPSVILKLIYHWACQTNVQNVVQWVKVDNLYVKGLNTWLRAACTVALHTHLTPLGGPGKKVEVGVISLGTTSQDGHQRQVKVEVLGLLETEAKLIRLRAVEPLSDGDKNYKRRFSKILEPLLHWVHPDSTIVTDLTVDKVTLHAMGFKYVMQTTSSDGINNHTIMEYLRRIVPRMFQNTLSLLSRQIIQQFLDELVWREWFGNTAAAAFDNIVLHLADQTRVDTGQSLLGRLNKVAGNPFKNWSIKHYLTYQSSKTQTTNIITTSTTTPAVTADLTTQKRITKRKVTFKAPSPTPDLTRPVKSVSPDIPEQMVPLEHYYYGSIEGIKKQEEKITLNLKCNMCKAHFTNNIKLMTHLFTHAHNAGSSGVHQCCYCLATVTSKESLDKHIATSHPADTRCGENLVCIICEGKFHNTYSLGKHMSREHVPSELPYQCGTCHFRCSSHKQAVDHFYVSHNGGGTIQCPFCLKSTSVYSNGRMVPQNLSFFLQHLYKHQKKSYPKKCPKCALWFVQKDIIKDHLAKMHTTQRRKAGLVPWPVPRVTIMVPKSRQEEPVEEEDVDISNVIISNLMAKHLTVCERKSAYPSEEAAKSATVTHSMLDVLGLVRRPEEPISTTNEIMEIDSDDDKNSDIQTKESSEKENNAGKIRKDSKEISKELQNEECNNPDDVEKQDQDGTESVSSEPSNTINEIIESLDNNDKEESTKIACNENDNNSLNTDVISEKDRNGEKETDEKDVGKLNKNNDHTVKEKEQEKIQIDSEIAEEMDTDQHNRESSCSEDVSDENTEDRNDVDSEQREESTDIRTLRNNKEIEIQSESVDEEDTTEDDNVTPTTKENNCEPMEVDCNETIKDVLCHEPETSETNDVQQMVQ</sequence>
<gene>
    <name evidence="1" type="ORF">MML48_3g00007128</name>
</gene>
<evidence type="ECO:0000313" key="2">
    <source>
        <dbReference type="Proteomes" id="UP001056778"/>
    </source>
</evidence>
<protein>
    <submittedName>
        <fullName evidence="1">Zinc finger protein</fullName>
    </submittedName>
</protein>
<reference evidence="1" key="1">
    <citation type="submission" date="2022-04" db="EMBL/GenBank/DDBJ databases">
        <title>Chromosome-scale genome assembly of Holotrichia oblita Faldermann.</title>
        <authorList>
            <person name="Rongchong L."/>
        </authorList>
    </citation>
    <scope>NUCLEOTIDE SEQUENCE</scope>
    <source>
        <strain evidence="1">81SQS9</strain>
    </source>
</reference>
<name>A0ACB9TE19_HOLOL</name>
<accession>A0ACB9TE19</accession>
<evidence type="ECO:0000313" key="1">
    <source>
        <dbReference type="EMBL" id="KAI4465043.1"/>
    </source>
</evidence>
<comment type="caution">
    <text evidence="1">The sequence shown here is derived from an EMBL/GenBank/DDBJ whole genome shotgun (WGS) entry which is preliminary data.</text>
</comment>
<dbReference type="Proteomes" id="UP001056778">
    <property type="component" value="Chromosome 3"/>
</dbReference>
<dbReference type="EMBL" id="CM043017">
    <property type="protein sequence ID" value="KAI4465043.1"/>
    <property type="molecule type" value="Genomic_DNA"/>
</dbReference>